<evidence type="ECO:0000313" key="4">
    <source>
        <dbReference type="Proteomes" id="UP001151699"/>
    </source>
</evidence>
<evidence type="ECO:0000256" key="1">
    <source>
        <dbReference type="ARBA" id="ARBA00010790"/>
    </source>
</evidence>
<dbReference type="Pfam" id="PF05834">
    <property type="entry name" value="Lycopene_cycl"/>
    <property type="match status" value="1"/>
</dbReference>
<dbReference type="AlphaFoldDB" id="A0A9Q0RXP9"/>
<dbReference type="Proteomes" id="UP001151699">
    <property type="component" value="Chromosome C"/>
</dbReference>
<gene>
    <name evidence="3" type="primary">Gld_23</name>
    <name evidence="3" type="ORF">Bhyg_15022</name>
</gene>
<comment type="similarity">
    <text evidence="1">Belongs to the GMC oxidoreductase family.</text>
</comment>
<sequence>MVTLQTIALVLNVFVILSNGQLLESVLQFLRQGEKNRQVENQSNGGYGISEFDFVIVGAGTAGCVLANRLTENPDWKVLLIEAGQSENLLMDIPLAVQYLQRSRDVNWGYRPQSSNTSCLAMIDNRCWGP</sequence>
<dbReference type="PANTHER" id="PTHR11552">
    <property type="entry name" value="GLUCOSE-METHANOL-CHOLINE GMC OXIDOREDUCTASE"/>
    <property type="match status" value="1"/>
</dbReference>
<feature type="chain" id="PRO_5040326380" evidence="2">
    <location>
        <begin position="21"/>
        <end position="130"/>
    </location>
</feature>
<dbReference type="InterPro" id="IPR012132">
    <property type="entry name" value="GMC_OxRdtase"/>
</dbReference>
<organism evidence="3 4">
    <name type="scientific">Pseudolycoriella hygida</name>
    <dbReference type="NCBI Taxonomy" id="35572"/>
    <lineage>
        <taxon>Eukaryota</taxon>
        <taxon>Metazoa</taxon>
        <taxon>Ecdysozoa</taxon>
        <taxon>Arthropoda</taxon>
        <taxon>Hexapoda</taxon>
        <taxon>Insecta</taxon>
        <taxon>Pterygota</taxon>
        <taxon>Neoptera</taxon>
        <taxon>Endopterygota</taxon>
        <taxon>Diptera</taxon>
        <taxon>Nematocera</taxon>
        <taxon>Sciaroidea</taxon>
        <taxon>Sciaridae</taxon>
        <taxon>Pseudolycoriella</taxon>
    </lineage>
</organism>
<dbReference type="GO" id="GO:0016491">
    <property type="term" value="F:oxidoreductase activity"/>
    <property type="evidence" value="ECO:0007669"/>
    <property type="project" value="TreeGrafter"/>
</dbReference>
<dbReference type="SUPFAM" id="SSF51905">
    <property type="entry name" value="FAD/NAD(P)-binding domain"/>
    <property type="match status" value="1"/>
</dbReference>
<dbReference type="GO" id="GO:0050660">
    <property type="term" value="F:flavin adenine dinucleotide binding"/>
    <property type="evidence" value="ECO:0007669"/>
    <property type="project" value="InterPro"/>
</dbReference>
<dbReference type="Gene3D" id="3.50.50.60">
    <property type="entry name" value="FAD/NAD(P)-binding domain"/>
    <property type="match status" value="1"/>
</dbReference>
<evidence type="ECO:0000313" key="3">
    <source>
        <dbReference type="EMBL" id="KAJ6636432.1"/>
    </source>
</evidence>
<dbReference type="InterPro" id="IPR036188">
    <property type="entry name" value="FAD/NAD-bd_sf"/>
</dbReference>
<dbReference type="EMBL" id="WJQU01000004">
    <property type="protein sequence ID" value="KAJ6636432.1"/>
    <property type="molecule type" value="Genomic_DNA"/>
</dbReference>
<proteinExistence type="inferred from homology"/>
<dbReference type="OrthoDB" id="7733254at2759"/>
<dbReference type="PANTHER" id="PTHR11552:SF227">
    <property type="entry name" value="GLUCOSE DEHYDROGENASE [FAD, QUINONE]-LIKE PROTEIN"/>
    <property type="match status" value="1"/>
</dbReference>
<keyword evidence="4" id="KW-1185">Reference proteome</keyword>
<protein>
    <submittedName>
        <fullName evidence="3">Glucose dehydrogenase [FAD, quinone]</fullName>
    </submittedName>
</protein>
<keyword evidence="2" id="KW-0732">Signal</keyword>
<evidence type="ECO:0000256" key="2">
    <source>
        <dbReference type="SAM" id="SignalP"/>
    </source>
</evidence>
<accession>A0A9Q0RXP9</accession>
<dbReference type="Gene3D" id="3.30.560.10">
    <property type="entry name" value="Glucose Oxidase, domain 3"/>
    <property type="match status" value="1"/>
</dbReference>
<name>A0A9Q0RXP9_9DIPT</name>
<reference evidence="3" key="1">
    <citation type="submission" date="2022-07" db="EMBL/GenBank/DDBJ databases">
        <authorList>
            <person name="Trinca V."/>
            <person name="Uliana J.V.C."/>
            <person name="Torres T.T."/>
            <person name="Ward R.J."/>
            <person name="Monesi N."/>
        </authorList>
    </citation>
    <scope>NUCLEOTIDE SEQUENCE</scope>
    <source>
        <strain evidence="3">HSMRA1968</strain>
        <tissue evidence="3">Whole embryos</tissue>
    </source>
</reference>
<comment type="caution">
    <text evidence="3">The sequence shown here is derived from an EMBL/GenBank/DDBJ whole genome shotgun (WGS) entry which is preliminary data.</text>
</comment>
<feature type="signal peptide" evidence="2">
    <location>
        <begin position="1"/>
        <end position="20"/>
    </location>
</feature>